<dbReference type="Proteomes" id="UP000014411">
    <property type="component" value="Unassembled WGS sequence"/>
</dbReference>
<dbReference type="RefSeq" id="WP_016555459.1">
    <property type="nucleotide sequence ID" value="NZ_AEYE02000019.1"/>
</dbReference>
<evidence type="ECO:0000313" key="2">
    <source>
        <dbReference type="Proteomes" id="UP000014411"/>
    </source>
</evidence>
<dbReference type="EMBL" id="AEYE02000019">
    <property type="protein sequence ID" value="EPE96961.1"/>
    <property type="molecule type" value="Genomic_DNA"/>
</dbReference>
<protein>
    <submittedName>
        <fullName evidence="1">Uncharacterized protein</fullName>
    </submittedName>
</protein>
<organism evidence="1 2">
    <name type="scientific">Rhizobium grahamii CCGE 502</name>
    <dbReference type="NCBI Taxonomy" id="990285"/>
    <lineage>
        <taxon>Bacteria</taxon>
        <taxon>Pseudomonadati</taxon>
        <taxon>Pseudomonadota</taxon>
        <taxon>Alphaproteobacteria</taxon>
        <taxon>Hyphomicrobiales</taxon>
        <taxon>Rhizobiaceae</taxon>
        <taxon>Rhizobium/Agrobacterium group</taxon>
        <taxon>Rhizobium</taxon>
    </lineage>
</organism>
<dbReference type="STRING" id="990285.RGCCGE502_17350"/>
<comment type="caution">
    <text evidence="1">The sequence shown here is derived from an EMBL/GenBank/DDBJ whole genome shotgun (WGS) entry which is preliminary data.</text>
</comment>
<proteinExistence type="predicted"/>
<sequence>MIERSAKAMGSIDGYRHGWTSLKLRCPSLRVWEGQQDQVRELCEIYSEVTMLHDLMSKAGDEEAVAKYAELRLSLEEDVHHYLVFYNDMEGDVPLATIGAWVSINE</sequence>
<dbReference type="eggNOG" id="ENOG50312NP">
    <property type="taxonomic scope" value="Bacteria"/>
</dbReference>
<dbReference type="HOGENOM" id="CLU_2221063_0_0_5"/>
<name>S3HUU2_9HYPH</name>
<evidence type="ECO:0000313" key="1">
    <source>
        <dbReference type="EMBL" id="EPE96961.1"/>
    </source>
</evidence>
<gene>
    <name evidence="1" type="ORF">RGCCGE502_17350</name>
</gene>
<accession>S3HUU2</accession>
<dbReference type="AlphaFoldDB" id="S3HUU2"/>
<keyword evidence="2" id="KW-1185">Reference proteome</keyword>
<reference evidence="1 2" key="1">
    <citation type="journal article" date="2012" name="J. Bacteriol.">
        <title>Genome sequence of Rhizobium grahamii CCGE502, a broad-host-range symbiont with low nodulation competitiveness in Phaseolus vulgaris.</title>
        <authorList>
            <person name="Althabegoiti M.J."/>
            <person name="Lozano L."/>
            <person name="Torres-Tejerizo G."/>
            <person name="Ormeno-Orrillo E."/>
            <person name="Rogel M.A."/>
            <person name="Gonzalez V."/>
            <person name="Martinez-Romero E."/>
        </authorList>
    </citation>
    <scope>NUCLEOTIDE SEQUENCE [LARGE SCALE GENOMIC DNA]</scope>
    <source>
        <strain evidence="1 2">CCGE 502</strain>
    </source>
</reference>